<evidence type="ECO:0000313" key="3">
    <source>
        <dbReference type="EMBL" id="KJV04967.1"/>
    </source>
</evidence>
<organism evidence="3 4">
    <name type="scientific">Methylocucumis oryzae</name>
    <dbReference type="NCBI Taxonomy" id="1632867"/>
    <lineage>
        <taxon>Bacteria</taxon>
        <taxon>Pseudomonadati</taxon>
        <taxon>Pseudomonadota</taxon>
        <taxon>Gammaproteobacteria</taxon>
        <taxon>Methylococcales</taxon>
        <taxon>Methylococcaceae</taxon>
        <taxon>Methylocucumis</taxon>
    </lineage>
</organism>
<gene>
    <name evidence="3" type="ORF">VZ94_21660</name>
</gene>
<dbReference type="RefSeq" id="WP_045780838.1">
    <property type="nucleotide sequence ID" value="NZ_LAJX01000361.1"/>
</dbReference>
<evidence type="ECO:0000259" key="2">
    <source>
        <dbReference type="Pfam" id="PF03432"/>
    </source>
</evidence>
<feature type="region of interest" description="Disordered" evidence="1">
    <location>
        <begin position="151"/>
        <end position="186"/>
    </location>
</feature>
<evidence type="ECO:0000313" key="4">
    <source>
        <dbReference type="Proteomes" id="UP000033684"/>
    </source>
</evidence>
<reference evidence="4" key="1">
    <citation type="submission" date="2015-03" db="EMBL/GenBank/DDBJ databases">
        <title>Draft genome sequence of a novel methanotroph (Sn10-6) isolated from flooded ricefield rhizosphere in India.</title>
        <authorList>
            <person name="Pandit P.S."/>
            <person name="Pore S.D."/>
            <person name="Arora P."/>
            <person name="Kapse N.G."/>
            <person name="Dhakephalkar P.K."/>
            <person name="Rahalkar M.C."/>
        </authorList>
    </citation>
    <scope>NUCLEOTIDE SEQUENCE [LARGE SCALE GENOMIC DNA]</scope>
    <source>
        <strain evidence="4">Sn10-6</strain>
    </source>
</reference>
<dbReference type="OrthoDB" id="279005at2"/>
<dbReference type="Proteomes" id="UP000033684">
    <property type="component" value="Unassembled WGS sequence"/>
</dbReference>
<dbReference type="InterPro" id="IPR005094">
    <property type="entry name" value="Endonuclease_MobA/VirD2"/>
</dbReference>
<dbReference type="Pfam" id="PF03432">
    <property type="entry name" value="Relaxase"/>
    <property type="match status" value="1"/>
</dbReference>
<comment type="caution">
    <text evidence="3">The sequence shown here is derived from an EMBL/GenBank/DDBJ whole genome shotgun (WGS) entry which is preliminary data.</text>
</comment>
<feature type="non-terminal residue" evidence="3">
    <location>
        <position position="186"/>
    </location>
</feature>
<reference evidence="3 4" key="2">
    <citation type="journal article" date="2016" name="Microb. Ecol.">
        <title>Genome Characteristics of a Novel Type I Methanotroph (Sn10-6) Isolated from a Flooded Indian Rice Field.</title>
        <authorList>
            <person name="Rahalkar M.C."/>
            <person name="Pandit P.S."/>
            <person name="Dhakephalkar P.K."/>
            <person name="Pore S."/>
            <person name="Arora P."/>
            <person name="Kapse N."/>
        </authorList>
    </citation>
    <scope>NUCLEOTIDE SEQUENCE [LARGE SCALE GENOMIC DNA]</scope>
    <source>
        <strain evidence="3 4">Sn10-6</strain>
    </source>
</reference>
<proteinExistence type="predicted"/>
<feature type="domain" description="MobA/VirD2-like nuclease" evidence="2">
    <location>
        <begin position="17"/>
        <end position="146"/>
    </location>
</feature>
<evidence type="ECO:0000256" key="1">
    <source>
        <dbReference type="SAM" id="MobiDB-lite"/>
    </source>
</evidence>
<accession>A0A0F3IE61</accession>
<dbReference type="AlphaFoldDB" id="A0A0F3IE61"/>
<name>A0A0F3IE61_9GAMM</name>
<dbReference type="EMBL" id="LAJX01000361">
    <property type="protein sequence ID" value="KJV04967.1"/>
    <property type="molecule type" value="Genomic_DNA"/>
</dbReference>
<feature type="compositionally biased region" description="Basic and acidic residues" evidence="1">
    <location>
        <begin position="154"/>
        <end position="186"/>
    </location>
</feature>
<protein>
    <recommendedName>
        <fullName evidence="2">MobA/VirD2-like nuclease domain-containing protein</fullName>
    </recommendedName>
</protein>
<sequence length="186" mass="21063">MIIKARAGKGGKALAAYLTGGKNERAEVLEFRNMDAVSLKAAIYDMDILAEQSRCQNHALHVQMRAAEGERLSGEQWRDAADRYAAAFGLEEHQAALVLHSNPDGSTHCHIVFNRVHPETLKAADLWQNYKTHKTLARQIELDYGLQNVTNEKTQARDHSRAGRPETEQARRTGENIHDIRERIRR</sequence>
<keyword evidence="4" id="KW-1185">Reference proteome</keyword>